<protein>
    <recommendedName>
        <fullName evidence="3">Choline kinase N-terminal domain-containing protein</fullName>
    </recommendedName>
</protein>
<dbReference type="InterPro" id="IPR011009">
    <property type="entry name" value="Kinase-like_dom_sf"/>
</dbReference>
<dbReference type="CDD" id="cd05157">
    <property type="entry name" value="ETNK_euk"/>
    <property type="match status" value="1"/>
</dbReference>
<evidence type="ECO:0000313" key="5">
    <source>
        <dbReference type="Proteomes" id="UP000019478"/>
    </source>
</evidence>
<evidence type="ECO:0000313" key="4">
    <source>
        <dbReference type="EMBL" id="EXJ87307.1"/>
    </source>
</evidence>
<feature type="domain" description="Choline kinase N-terminal" evidence="3">
    <location>
        <begin position="192"/>
        <end position="262"/>
    </location>
</feature>
<feature type="region of interest" description="Disordered" evidence="2">
    <location>
        <begin position="21"/>
        <end position="76"/>
    </location>
</feature>
<dbReference type="OrthoDB" id="10267235at2759"/>
<dbReference type="GO" id="GO:0004305">
    <property type="term" value="F:ethanolamine kinase activity"/>
    <property type="evidence" value="ECO:0007669"/>
    <property type="project" value="TreeGrafter"/>
</dbReference>
<feature type="region of interest" description="Disordered" evidence="2">
    <location>
        <begin position="719"/>
        <end position="774"/>
    </location>
</feature>
<dbReference type="GO" id="GO:0006646">
    <property type="term" value="P:phosphatidylethanolamine biosynthetic process"/>
    <property type="evidence" value="ECO:0007669"/>
    <property type="project" value="TreeGrafter"/>
</dbReference>
<evidence type="ECO:0000256" key="2">
    <source>
        <dbReference type="SAM" id="MobiDB-lite"/>
    </source>
</evidence>
<dbReference type="Gene3D" id="3.90.1200.10">
    <property type="match status" value="1"/>
</dbReference>
<evidence type="ECO:0000259" key="3">
    <source>
        <dbReference type="Pfam" id="PF04428"/>
    </source>
</evidence>
<comment type="similarity">
    <text evidence="1">Belongs to the choline/ethanolamine kinase family.</text>
</comment>
<gene>
    <name evidence="4" type="ORF">A1O3_04266</name>
</gene>
<proteinExistence type="inferred from homology"/>
<dbReference type="EMBL" id="AMGY01000003">
    <property type="protein sequence ID" value="EXJ87307.1"/>
    <property type="molecule type" value="Genomic_DNA"/>
</dbReference>
<dbReference type="PANTHER" id="PTHR22603:SF93">
    <property type="entry name" value="RE24176P"/>
    <property type="match status" value="1"/>
</dbReference>
<organism evidence="4 5">
    <name type="scientific">Capronia epimyces CBS 606.96</name>
    <dbReference type="NCBI Taxonomy" id="1182542"/>
    <lineage>
        <taxon>Eukaryota</taxon>
        <taxon>Fungi</taxon>
        <taxon>Dikarya</taxon>
        <taxon>Ascomycota</taxon>
        <taxon>Pezizomycotina</taxon>
        <taxon>Eurotiomycetes</taxon>
        <taxon>Chaetothyriomycetidae</taxon>
        <taxon>Chaetothyriales</taxon>
        <taxon>Herpotrichiellaceae</taxon>
        <taxon>Capronia</taxon>
    </lineage>
</organism>
<comment type="caution">
    <text evidence="4">The sequence shown here is derived from an EMBL/GenBank/DDBJ whole genome shotgun (WGS) entry which is preliminary data.</text>
</comment>
<dbReference type="GO" id="GO:0004103">
    <property type="term" value="F:choline kinase activity"/>
    <property type="evidence" value="ECO:0007669"/>
    <property type="project" value="TreeGrafter"/>
</dbReference>
<name>W9Y3B3_9EURO</name>
<dbReference type="Pfam" id="PF01633">
    <property type="entry name" value="Choline_kinase"/>
    <property type="match status" value="1"/>
</dbReference>
<feature type="compositionally biased region" description="Polar residues" evidence="2">
    <location>
        <begin position="53"/>
        <end position="71"/>
    </location>
</feature>
<dbReference type="InterPro" id="IPR007521">
    <property type="entry name" value="Choline_kin_N"/>
</dbReference>
<evidence type="ECO:0000256" key="1">
    <source>
        <dbReference type="ARBA" id="ARBA00038211"/>
    </source>
</evidence>
<sequence length="899" mass="101363">MKVSDYDAGTSPTLVASLGPKAHRASISGKKMTGRPLLPQSGSSAALIHHPMSNLSLDSNNPESGGTPTESKTPDLRAVLSQVVDWLQEEKAKRPRRRHRLHHLNSHLDHHRHHPKVVGEHADEIPSRGDDSPVDNETDLALEKLENILSGYSAGLPTLLRPAQRSSSSLVRKGSIARKYKRTSTAPQSSDTEFFGEDILVPSVEAFLDNSKTMAFTGGAADVDMSDSAQSRDYVHWVKFKTDIVRLAHTLKLKGWRRIPIDQAQDIEVARLSGALTNAVYVVRPPKNMSDYEKVVPTDSSVPSHPVSKRQPIQLLLRIYGPQVEHLIDRQSELSILRRLARKRIGPRLLGSFDNGRFEEYLHAQTLTAEDLRVPETSKQIAKRMRELHDGIELLESEIEAGPAVFINWDKWVDRCESIITWLDQQVSRAQQETEADRDRGESIVNPRYVRRGLICGVEWPVFRKTFEAYRRRVIADCGGISGTQKALVFAHNDTQYGNLMRLEPRGESPLSQPSNQHKQLVVIDFEYASQNTRGLEFANHFTEWCYNYHHADHSYACDTRRYPNEHEQYQFVRSYVMHRPQFSPSASSTPKLEAREKTNIGDFMLDVRTPLGGAPGGGAGGLLETDYERDEKAREEAQEEEIRRLLRETRVWRLANSAQWVAWGIVQAKIPELEALQEDEERGKNRARAGADAMVNKVKEMAKSGIQAAVAGVKWKERENKHQNLHPMSDPLDDEEKRLQQESHQDRPEGRLQEEAHHEGDGGVVVPDTDHSRVTVGEDTTVRGEQDAIATNGDVVSPPHTRHQGQGISQAEDHAHESEAVITRDCVTDDVGVGVPVDDTPAVDAKLDPDEDEHEEFDYLAYAQERAMFFWGDCIQMGLVKEEELPEDLRRRVKIVPY</sequence>
<dbReference type="Proteomes" id="UP000019478">
    <property type="component" value="Unassembled WGS sequence"/>
</dbReference>
<dbReference type="RefSeq" id="XP_007732586.1">
    <property type="nucleotide sequence ID" value="XM_007734396.1"/>
</dbReference>
<dbReference type="PANTHER" id="PTHR22603">
    <property type="entry name" value="CHOLINE/ETHANOALAMINE KINASE"/>
    <property type="match status" value="1"/>
</dbReference>
<dbReference type="AlphaFoldDB" id="W9Y3B3"/>
<reference evidence="4 5" key="1">
    <citation type="submission" date="2013-03" db="EMBL/GenBank/DDBJ databases">
        <title>The Genome Sequence of Capronia epimyces CBS 606.96.</title>
        <authorList>
            <consortium name="The Broad Institute Genomics Platform"/>
            <person name="Cuomo C."/>
            <person name="de Hoog S."/>
            <person name="Gorbushina A."/>
            <person name="Walker B."/>
            <person name="Young S.K."/>
            <person name="Zeng Q."/>
            <person name="Gargeya S."/>
            <person name="Fitzgerald M."/>
            <person name="Haas B."/>
            <person name="Abouelleil A."/>
            <person name="Allen A.W."/>
            <person name="Alvarado L."/>
            <person name="Arachchi H.M."/>
            <person name="Berlin A.M."/>
            <person name="Chapman S.B."/>
            <person name="Gainer-Dewar J."/>
            <person name="Goldberg J."/>
            <person name="Griggs A."/>
            <person name="Gujja S."/>
            <person name="Hansen M."/>
            <person name="Howarth C."/>
            <person name="Imamovic A."/>
            <person name="Ireland A."/>
            <person name="Larimer J."/>
            <person name="McCowan C."/>
            <person name="Murphy C."/>
            <person name="Pearson M."/>
            <person name="Poon T.W."/>
            <person name="Priest M."/>
            <person name="Roberts A."/>
            <person name="Saif S."/>
            <person name="Shea T."/>
            <person name="Sisk P."/>
            <person name="Sykes S."/>
            <person name="Wortman J."/>
            <person name="Nusbaum C."/>
            <person name="Birren B."/>
        </authorList>
    </citation>
    <scope>NUCLEOTIDE SEQUENCE [LARGE SCALE GENOMIC DNA]</scope>
    <source>
        <strain evidence="4 5">CBS 606.96</strain>
    </source>
</reference>
<dbReference type="STRING" id="1182542.W9Y3B3"/>
<dbReference type="SUPFAM" id="SSF56112">
    <property type="entry name" value="Protein kinase-like (PK-like)"/>
    <property type="match status" value="1"/>
</dbReference>
<dbReference type="GeneID" id="19168386"/>
<keyword evidence="5" id="KW-1185">Reference proteome</keyword>
<feature type="compositionally biased region" description="Basic and acidic residues" evidence="2">
    <location>
        <begin position="736"/>
        <end position="762"/>
    </location>
</feature>
<accession>W9Y3B3</accession>
<dbReference type="Gene3D" id="3.30.200.20">
    <property type="entry name" value="Phosphorylase Kinase, domain 1"/>
    <property type="match status" value="1"/>
</dbReference>
<dbReference type="HOGENOM" id="CLU_012712_4_0_1"/>
<dbReference type="Pfam" id="PF04428">
    <property type="entry name" value="Choline_kin_N"/>
    <property type="match status" value="1"/>
</dbReference>
<feature type="region of interest" description="Disordered" evidence="2">
    <location>
        <begin position="792"/>
        <end position="814"/>
    </location>
</feature>
<dbReference type="GO" id="GO:0005737">
    <property type="term" value="C:cytoplasm"/>
    <property type="evidence" value="ECO:0007669"/>
    <property type="project" value="TreeGrafter"/>
</dbReference>
<dbReference type="eggNOG" id="KOG2686">
    <property type="taxonomic scope" value="Eukaryota"/>
</dbReference>